<dbReference type="Proteomes" id="UP000046122">
    <property type="component" value="Unassembled WGS sequence"/>
</dbReference>
<protein>
    <submittedName>
        <fullName evidence="2">Uncharacterized protein</fullName>
    </submittedName>
</protein>
<reference evidence="2 3" key="1">
    <citation type="submission" date="2014-08" db="EMBL/GenBank/DDBJ databases">
        <authorList>
            <person name="Moulin Lionel"/>
        </authorList>
    </citation>
    <scope>NUCLEOTIDE SEQUENCE [LARGE SCALE GENOMIC DNA]</scope>
</reference>
<evidence type="ECO:0000313" key="2">
    <source>
        <dbReference type="EMBL" id="CDX49633.1"/>
    </source>
</evidence>
<organism evidence="2 3">
    <name type="scientific">Mesorhizobium plurifarium</name>
    <dbReference type="NCBI Taxonomy" id="69974"/>
    <lineage>
        <taxon>Bacteria</taxon>
        <taxon>Pseudomonadati</taxon>
        <taxon>Pseudomonadota</taxon>
        <taxon>Alphaproteobacteria</taxon>
        <taxon>Hyphomicrobiales</taxon>
        <taxon>Phyllobacteriaceae</taxon>
        <taxon>Mesorhizobium</taxon>
    </lineage>
</organism>
<evidence type="ECO:0000313" key="3">
    <source>
        <dbReference type="Proteomes" id="UP000046122"/>
    </source>
</evidence>
<accession>A0A090G0Y3</accession>
<evidence type="ECO:0000256" key="1">
    <source>
        <dbReference type="SAM" id="MobiDB-lite"/>
    </source>
</evidence>
<gene>
    <name evidence="2" type="ORF">MPL3365_100137</name>
</gene>
<dbReference type="EMBL" id="CCNE01000002">
    <property type="protein sequence ID" value="CDX49633.1"/>
    <property type="molecule type" value="Genomic_DNA"/>
</dbReference>
<dbReference type="AlphaFoldDB" id="A0A090G0Y3"/>
<feature type="region of interest" description="Disordered" evidence="1">
    <location>
        <begin position="46"/>
        <end position="68"/>
    </location>
</feature>
<proteinExistence type="predicted"/>
<name>A0A090G0Y3_MESPL</name>
<sequence length="68" mass="7642">MGAVRPGGELSDYDNVFNHTGSRDVVRDRQQGRAGRLRRLRNLVSDQRRAQCRQGSGGHPAWRAGRRA</sequence>